<dbReference type="OrthoDB" id="266718at2759"/>
<keyword evidence="3" id="KW-0808">Transferase</keyword>
<dbReference type="InterPro" id="IPR050538">
    <property type="entry name" value="MAP_kinase_kinase_kinase"/>
</dbReference>
<dbReference type="GO" id="GO:0005737">
    <property type="term" value="C:cytoplasm"/>
    <property type="evidence" value="ECO:0007669"/>
    <property type="project" value="TreeGrafter"/>
</dbReference>
<organism evidence="8 9">
    <name type="scientific">Coptis chinensis</name>
    <dbReference type="NCBI Taxonomy" id="261450"/>
    <lineage>
        <taxon>Eukaryota</taxon>
        <taxon>Viridiplantae</taxon>
        <taxon>Streptophyta</taxon>
        <taxon>Embryophyta</taxon>
        <taxon>Tracheophyta</taxon>
        <taxon>Spermatophyta</taxon>
        <taxon>Magnoliopsida</taxon>
        <taxon>Ranunculales</taxon>
        <taxon>Ranunculaceae</taxon>
        <taxon>Coptidoideae</taxon>
        <taxon>Coptis</taxon>
    </lineage>
</organism>
<accession>A0A835LCL6</accession>
<evidence type="ECO:0000256" key="1">
    <source>
        <dbReference type="ARBA" id="ARBA00006529"/>
    </source>
</evidence>
<dbReference type="AlphaFoldDB" id="A0A835LCL6"/>
<gene>
    <name evidence="8" type="ORF">IFM89_004030</name>
</gene>
<dbReference type="SUPFAM" id="SSF56112">
    <property type="entry name" value="Protein kinase-like (PK-like)"/>
    <property type="match status" value="1"/>
</dbReference>
<name>A0A835LCL6_9MAGN</name>
<evidence type="ECO:0000313" key="9">
    <source>
        <dbReference type="Proteomes" id="UP000631114"/>
    </source>
</evidence>
<reference evidence="8 9" key="1">
    <citation type="submission" date="2020-10" db="EMBL/GenBank/DDBJ databases">
        <title>The Coptis chinensis genome and diversification of protoberbering-type alkaloids.</title>
        <authorList>
            <person name="Wang B."/>
            <person name="Shu S."/>
            <person name="Song C."/>
            <person name="Liu Y."/>
        </authorList>
    </citation>
    <scope>NUCLEOTIDE SEQUENCE [LARGE SCALE GENOMIC DNA]</scope>
    <source>
        <strain evidence="8">HL-2020</strain>
        <tissue evidence="8">Leaf</tissue>
    </source>
</reference>
<keyword evidence="4" id="KW-0547">Nucleotide-binding</keyword>
<sequence length="480" mass="54385">MGKRLVFDEVRRHIIQNGFDLTYTIWSLHGEKQLKYPVIDIVEDENIEDRGLGLENLVDACYGVHEGVRGDVYGGATDQISDFEQPFVPEPDLGKKYAEYKSKAEEKLYPSCEGPVTTLSAVVELHDLKKQYNKHFNGEQELNLPPSRLKGTDVDKLLNRVKYVPATKFNDVKSAKGLHSDGTRGEHFVLCHFTLCIRKSHGYGLAADIWSLGCTVLEMLTRQVPYSHLESRALNRRYLRRQRAASVKGRESESGVSGPCPKIHDPKLKERNSSTLDDCLKSKNGLRAAPSSEVYYVHNGFFPERQEKGRFTAAALAAKERRLLGNGNVANQREHLILPLANVGIRNKAREAYEQPSTKRGTSLALPPSVDPEQTRQTRSLGLKRPIGVRTQALDHHLLRLEFLDHLFGRFFTTKPYPCDPSTLPKYPPSKEFDTKLRDEEARRSWDDIYARQRAAYVKGRESNMGGGIRETPTLQQIQM</sequence>
<keyword evidence="9" id="KW-1185">Reference proteome</keyword>
<keyword evidence="5" id="KW-0418">Kinase</keyword>
<feature type="region of interest" description="Disordered" evidence="7">
    <location>
        <begin position="244"/>
        <end position="271"/>
    </location>
</feature>
<evidence type="ECO:0000256" key="3">
    <source>
        <dbReference type="ARBA" id="ARBA00022679"/>
    </source>
</evidence>
<feature type="compositionally biased region" description="Basic and acidic residues" evidence="7">
    <location>
        <begin position="262"/>
        <end position="271"/>
    </location>
</feature>
<dbReference type="Gene3D" id="1.10.510.10">
    <property type="entry name" value="Transferase(Phosphotransferase) domain 1"/>
    <property type="match status" value="1"/>
</dbReference>
<dbReference type="InterPro" id="IPR011009">
    <property type="entry name" value="Kinase-like_dom_sf"/>
</dbReference>
<feature type="region of interest" description="Disordered" evidence="7">
    <location>
        <begin position="351"/>
        <end position="379"/>
    </location>
</feature>
<evidence type="ECO:0008006" key="10">
    <source>
        <dbReference type="Google" id="ProtNLM"/>
    </source>
</evidence>
<keyword evidence="6" id="KW-0067">ATP-binding</keyword>
<proteinExistence type="inferred from homology"/>
<evidence type="ECO:0000256" key="7">
    <source>
        <dbReference type="SAM" id="MobiDB-lite"/>
    </source>
</evidence>
<dbReference type="PANTHER" id="PTHR48016:SF29">
    <property type="entry name" value="MITOGEN-ACTIVATED PROTEIN KINASE KINASE KINASE 1-RELATED"/>
    <property type="match status" value="1"/>
</dbReference>
<evidence type="ECO:0000256" key="2">
    <source>
        <dbReference type="ARBA" id="ARBA00022527"/>
    </source>
</evidence>
<evidence type="ECO:0000256" key="6">
    <source>
        <dbReference type="ARBA" id="ARBA00022840"/>
    </source>
</evidence>
<comment type="similarity">
    <text evidence="1">Belongs to the protein kinase superfamily. STE Ser/Thr protein kinase family. MAP kinase kinase kinase subfamily.</text>
</comment>
<dbReference type="Proteomes" id="UP000631114">
    <property type="component" value="Unassembled WGS sequence"/>
</dbReference>
<dbReference type="GO" id="GO:0005524">
    <property type="term" value="F:ATP binding"/>
    <property type="evidence" value="ECO:0007669"/>
    <property type="project" value="UniProtKB-KW"/>
</dbReference>
<keyword evidence="2" id="KW-0723">Serine/threonine-protein kinase</keyword>
<evidence type="ECO:0000256" key="4">
    <source>
        <dbReference type="ARBA" id="ARBA00022741"/>
    </source>
</evidence>
<dbReference type="EMBL" id="JADFTS010000009">
    <property type="protein sequence ID" value="KAF9587572.1"/>
    <property type="molecule type" value="Genomic_DNA"/>
</dbReference>
<comment type="caution">
    <text evidence="8">The sequence shown here is derived from an EMBL/GenBank/DDBJ whole genome shotgun (WGS) entry which is preliminary data.</text>
</comment>
<protein>
    <recommendedName>
        <fullName evidence="10">Protein kinase domain-containing protein</fullName>
    </recommendedName>
</protein>
<dbReference type="PANTHER" id="PTHR48016">
    <property type="entry name" value="MAP KINASE KINASE KINASE SSK2-RELATED-RELATED"/>
    <property type="match status" value="1"/>
</dbReference>
<dbReference type="GO" id="GO:0004709">
    <property type="term" value="F:MAP kinase kinase kinase activity"/>
    <property type="evidence" value="ECO:0007669"/>
    <property type="project" value="TreeGrafter"/>
</dbReference>
<evidence type="ECO:0000313" key="8">
    <source>
        <dbReference type="EMBL" id="KAF9587572.1"/>
    </source>
</evidence>
<evidence type="ECO:0000256" key="5">
    <source>
        <dbReference type="ARBA" id="ARBA00022777"/>
    </source>
</evidence>